<dbReference type="InterPro" id="IPR006015">
    <property type="entry name" value="Universal_stress_UspA"/>
</dbReference>
<evidence type="ECO:0000256" key="1">
    <source>
        <dbReference type="ARBA" id="ARBA00008791"/>
    </source>
</evidence>
<dbReference type="Gene3D" id="3.40.50.12370">
    <property type="match status" value="1"/>
</dbReference>
<dbReference type="SUPFAM" id="SSF52402">
    <property type="entry name" value="Adenine nucleotide alpha hydrolases-like"/>
    <property type="match status" value="2"/>
</dbReference>
<evidence type="ECO:0000313" key="4">
    <source>
        <dbReference type="Proteomes" id="UP000433788"/>
    </source>
</evidence>
<comment type="similarity">
    <text evidence="1">Belongs to the universal stress protein A family.</text>
</comment>
<dbReference type="PANTHER" id="PTHR46268">
    <property type="entry name" value="STRESS RESPONSE PROTEIN NHAX"/>
    <property type="match status" value="1"/>
</dbReference>
<dbReference type="Pfam" id="PF00582">
    <property type="entry name" value="Usp"/>
    <property type="match status" value="1"/>
</dbReference>
<dbReference type="Proteomes" id="UP000433788">
    <property type="component" value="Unassembled WGS sequence"/>
</dbReference>
<feature type="domain" description="UspA" evidence="2">
    <location>
        <begin position="156"/>
        <end position="270"/>
    </location>
</feature>
<name>A0A6N7QV08_9GAMM</name>
<sequence length="272" mass="29049">MFKDILLYLKDDGHEAEHTAITAEMAAAWGARLTGLAVAEPLAAHAEYLPPDALDRYREAWEARNARLGQVFNDGTAAYDIATEWRAVEDLRIDRAAVDIIAMHAHYADIAVVGQVDPDRPADLVPADLPGQVALLAGRPVLALPYAWQPTPIGQRVVVGWDGGRESARAIADAMPLLKAAQEVAVLVVGEGDLPGADIAAYLARHDVQAEAVALADSGIAVADTLLSTAADRNADLLVMGAYGRSRLREMILGGTTRRILSEMTLPVLLSH</sequence>
<reference evidence="3 4" key="1">
    <citation type="submission" date="2019-11" db="EMBL/GenBank/DDBJ databases">
        <authorList>
            <person name="Zhang X.Y."/>
        </authorList>
    </citation>
    <scope>NUCLEOTIDE SEQUENCE [LARGE SCALE GENOMIC DNA]</scope>
    <source>
        <strain evidence="3 4">C176</strain>
    </source>
</reference>
<dbReference type="CDD" id="cd00293">
    <property type="entry name" value="USP-like"/>
    <property type="match status" value="1"/>
</dbReference>
<organism evidence="3 4">
    <name type="scientific">Spiribacter salilacus</name>
    <dbReference type="NCBI Taxonomy" id="2664894"/>
    <lineage>
        <taxon>Bacteria</taxon>
        <taxon>Pseudomonadati</taxon>
        <taxon>Pseudomonadota</taxon>
        <taxon>Gammaproteobacteria</taxon>
        <taxon>Chromatiales</taxon>
        <taxon>Ectothiorhodospiraceae</taxon>
        <taxon>Spiribacter</taxon>
    </lineage>
</organism>
<proteinExistence type="inferred from homology"/>
<dbReference type="PANTHER" id="PTHR46268:SF15">
    <property type="entry name" value="UNIVERSAL STRESS PROTEIN HP_0031"/>
    <property type="match status" value="1"/>
</dbReference>
<dbReference type="InterPro" id="IPR006016">
    <property type="entry name" value="UspA"/>
</dbReference>
<evidence type="ECO:0000313" key="3">
    <source>
        <dbReference type="EMBL" id="MRH78988.1"/>
    </source>
</evidence>
<keyword evidence="4" id="KW-1185">Reference proteome</keyword>
<dbReference type="RefSeq" id="WP_153720036.1">
    <property type="nucleotide sequence ID" value="NZ_WJPP01000005.1"/>
</dbReference>
<dbReference type="PRINTS" id="PR01438">
    <property type="entry name" value="UNVRSLSTRESS"/>
</dbReference>
<evidence type="ECO:0000259" key="2">
    <source>
        <dbReference type="Pfam" id="PF00582"/>
    </source>
</evidence>
<protein>
    <submittedName>
        <fullName evidence="3">Universal stress protein</fullName>
    </submittedName>
</protein>
<dbReference type="EMBL" id="WJPP01000005">
    <property type="protein sequence ID" value="MRH78988.1"/>
    <property type="molecule type" value="Genomic_DNA"/>
</dbReference>
<accession>A0A6N7QV08</accession>
<gene>
    <name evidence="3" type="ORF">GH984_09775</name>
</gene>
<comment type="caution">
    <text evidence="3">The sequence shown here is derived from an EMBL/GenBank/DDBJ whole genome shotgun (WGS) entry which is preliminary data.</text>
</comment>
<dbReference type="AlphaFoldDB" id="A0A6N7QV08"/>